<accession>A0A840TSE6</accession>
<evidence type="ECO:0000259" key="2">
    <source>
        <dbReference type="Pfam" id="PF13231"/>
    </source>
</evidence>
<dbReference type="Proteomes" id="UP000557307">
    <property type="component" value="Unassembled WGS sequence"/>
</dbReference>
<feature type="domain" description="Glycosyltransferase RgtA/B/C/D-like" evidence="2">
    <location>
        <begin position="61"/>
        <end position="215"/>
    </location>
</feature>
<proteinExistence type="predicted"/>
<evidence type="ECO:0000313" key="3">
    <source>
        <dbReference type="EMBL" id="MBB5284492.1"/>
    </source>
</evidence>
<evidence type="ECO:0000313" key="4">
    <source>
        <dbReference type="Proteomes" id="UP000557307"/>
    </source>
</evidence>
<protein>
    <submittedName>
        <fullName evidence="3">4-amino-4-deoxy-L-arabinose transferase-like glycosyltransferase</fullName>
    </submittedName>
</protein>
<feature type="transmembrane region" description="Helical" evidence="1">
    <location>
        <begin position="137"/>
        <end position="154"/>
    </location>
</feature>
<keyword evidence="4" id="KW-1185">Reference proteome</keyword>
<dbReference type="InterPro" id="IPR038731">
    <property type="entry name" value="RgtA/B/C-like"/>
</dbReference>
<organism evidence="3 4">
    <name type="scientific">Rhabdobacter roseus</name>
    <dbReference type="NCBI Taxonomy" id="1655419"/>
    <lineage>
        <taxon>Bacteria</taxon>
        <taxon>Pseudomonadati</taxon>
        <taxon>Bacteroidota</taxon>
        <taxon>Cytophagia</taxon>
        <taxon>Cytophagales</taxon>
        <taxon>Cytophagaceae</taxon>
        <taxon>Rhabdobacter</taxon>
    </lineage>
</organism>
<feature type="transmembrane region" description="Helical" evidence="1">
    <location>
        <begin position="12"/>
        <end position="29"/>
    </location>
</feature>
<reference evidence="3 4" key="1">
    <citation type="submission" date="2020-08" db="EMBL/GenBank/DDBJ databases">
        <title>Genomic Encyclopedia of Type Strains, Phase IV (KMG-IV): sequencing the most valuable type-strain genomes for metagenomic binning, comparative biology and taxonomic classification.</title>
        <authorList>
            <person name="Goeker M."/>
        </authorList>
    </citation>
    <scope>NUCLEOTIDE SEQUENCE [LARGE SCALE GENOMIC DNA]</scope>
    <source>
        <strain evidence="3 4">DSM 105074</strain>
    </source>
</reference>
<keyword evidence="1" id="KW-0472">Membrane</keyword>
<sequence length="399" mass="44208">MVTFFKREDALLYLLLLGIALRVLVYLILPPLGDSAQTDVIQFILEKGRLPLTSELPAAGQPPLYYLLASLFARFDEPGSQKAQQLLSLLLSVGSLYFLYQLSKQLLSEVLLRNGSFLLAAVLPSFLLGSLTVSNTALTYFLGILLLWVLSKYIHQPSQTHEIALAVVLGLGILTQGTFLVLGLPLVVVVALVLWKVDAAAKLIFFRLLLFALIALTIGTYKYLENYYIEGRFFIPDPAMASEPLGTFLAQAGTLYSAFWQPEAEGTSSSLSSRYLRPVIFLLALLPTLLILLGFVVKSVSVLRFLSKLKKSNRTYFAKRLEEGTWLLLLVLTGVWFFRNASPATAMLGLSFFPLMYLLYLGFRFLHESAAALLQVGYLLWLGLAGLYVLHYGLLGFGG</sequence>
<keyword evidence="3" id="KW-0808">Transferase</keyword>
<name>A0A840TSE6_9BACT</name>
<dbReference type="EMBL" id="JACHGF010000003">
    <property type="protein sequence ID" value="MBB5284492.1"/>
    <property type="molecule type" value="Genomic_DNA"/>
</dbReference>
<dbReference type="RefSeq" id="WP_184174425.1">
    <property type="nucleotide sequence ID" value="NZ_JACHGF010000003.1"/>
</dbReference>
<feature type="transmembrane region" description="Helical" evidence="1">
    <location>
        <begin position="321"/>
        <end position="338"/>
    </location>
</feature>
<feature type="transmembrane region" description="Helical" evidence="1">
    <location>
        <begin position="370"/>
        <end position="390"/>
    </location>
</feature>
<feature type="transmembrane region" description="Helical" evidence="1">
    <location>
        <begin position="204"/>
        <end position="224"/>
    </location>
</feature>
<keyword evidence="1" id="KW-0812">Transmembrane</keyword>
<keyword evidence="1" id="KW-1133">Transmembrane helix</keyword>
<feature type="transmembrane region" description="Helical" evidence="1">
    <location>
        <begin position="280"/>
        <end position="300"/>
    </location>
</feature>
<gene>
    <name evidence="3" type="ORF">HNQ92_002635</name>
</gene>
<comment type="caution">
    <text evidence="3">The sequence shown here is derived from an EMBL/GenBank/DDBJ whole genome shotgun (WGS) entry which is preliminary data.</text>
</comment>
<feature type="transmembrane region" description="Helical" evidence="1">
    <location>
        <begin position="166"/>
        <end position="192"/>
    </location>
</feature>
<dbReference type="GO" id="GO:0016740">
    <property type="term" value="F:transferase activity"/>
    <property type="evidence" value="ECO:0007669"/>
    <property type="project" value="UniProtKB-KW"/>
</dbReference>
<dbReference type="Pfam" id="PF13231">
    <property type="entry name" value="PMT_2"/>
    <property type="match status" value="1"/>
</dbReference>
<feature type="transmembrane region" description="Helical" evidence="1">
    <location>
        <begin position="344"/>
        <end position="363"/>
    </location>
</feature>
<dbReference type="AlphaFoldDB" id="A0A840TSE6"/>
<evidence type="ECO:0000256" key="1">
    <source>
        <dbReference type="SAM" id="Phobius"/>
    </source>
</evidence>